<evidence type="ECO:0000313" key="2">
    <source>
        <dbReference type="Proteomes" id="UP000824049"/>
    </source>
</evidence>
<reference evidence="1" key="1">
    <citation type="journal article" date="2021" name="PeerJ">
        <title>Extensive microbial diversity within the chicken gut microbiome revealed by metagenomics and culture.</title>
        <authorList>
            <person name="Gilroy R."/>
            <person name="Ravi A."/>
            <person name="Getino M."/>
            <person name="Pursley I."/>
            <person name="Horton D.L."/>
            <person name="Alikhan N.F."/>
            <person name="Baker D."/>
            <person name="Gharbi K."/>
            <person name="Hall N."/>
            <person name="Watson M."/>
            <person name="Adriaenssens E.M."/>
            <person name="Foster-Nyarko E."/>
            <person name="Jarju S."/>
            <person name="Secka A."/>
            <person name="Antonio M."/>
            <person name="Oren A."/>
            <person name="Chaudhuri R.R."/>
            <person name="La Ragione R."/>
            <person name="Hildebrand F."/>
            <person name="Pallen M.J."/>
        </authorList>
    </citation>
    <scope>NUCLEOTIDE SEQUENCE</scope>
    <source>
        <strain evidence="1">CHK179-28034</strain>
    </source>
</reference>
<protein>
    <submittedName>
        <fullName evidence="1">Aspartate dehydrogenase</fullName>
    </submittedName>
</protein>
<reference evidence="1" key="2">
    <citation type="submission" date="2021-04" db="EMBL/GenBank/DDBJ databases">
        <authorList>
            <person name="Gilroy R."/>
        </authorList>
    </citation>
    <scope>NUCLEOTIDE SEQUENCE</scope>
    <source>
        <strain evidence="1">CHK179-28034</strain>
    </source>
</reference>
<evidence type="ECO:0000313" key="1">
    <source>
        <dbReference type="EMBL" id="HIZ40660.1"/>
    </source>
</evidence>
<name>A0A9D2ENM8_9FIRM</name>
<dbReference type="EMBL" id="DXBR01000111">
    <property type="protein sequence ID" value="HIZ40660.1"/>
    <property type="molecule type" value="Genomic_DNA"/>
</dbReference>
<organism evidence="1 2">
    <name type="scientific">Candidatus Anaerobutyricum stercoris</name>
    <dbReference type="NCBI Taxonomy" id="2838457"/>
    <lineage>
        <taxon>Bacteria</taxon>
        <taxon>Bacillati</taxon>
        <taxon>Bacillota</taxon>
        <taxon>Clostridia</taxon>
        <taxon>Lachnospirales</taxon>
        <taxon>Lachnospiraceae</taxon>
        <taxon>Anaerobutyricum</taxon>
    </lineage>
</organism>
<comment type="caution">
    <text evidence="1">The sequence shown here is derived from an EMBL/GenBank/DDBJ whole genome shotgun (WGS) entry which is preliminary data.</text>
</comment>
<dbReference type="Proteomes" id="UP000824049">
    <property type="component" value="Unassembled WGS sequence"/>
</dbReference>
<accession>A0A9D2ENM8</accession>
<proteinExistence type="predicted"/>
<gene>
    <name evidence="1" type="ORF">H9968_12220</name>
</gene>
<sequence length="79" mass="9135">MFLFKKNVKNNAKNVSKKTYNKETQKPVLKCSICNGEQVAGFQDIHTGKFEEVMFIRNPADLADFREQYGVEGDIKKIY</sequence>
<dbReference type="AlphaFoldDB" id="A0A9D2ENM8"/>